<dbReference type="InterPro" id="IPR032675">
    <property type="entry name" value="LRR_dom_sf"/>
</dbReference>
<accession>A0A0H2RTD5</accession>
<keyword evidence="2" id="KW-1185">Reference proteome</keyword>
<dbReference type="SUPFAM" id="SSF52047">
    <property type="entry name" value="RNI-like"/>
    <property type="match status" value="1"/>
</dbReference>
<proteinExistence type="predicted"/>
<evidence type="ECO:0000313" key="2">
    <source>
        <dbReference type="Proteomes" id="UP000053477"/>
    </source>
</evidence>
<dbReference type="EMBL" id="KQ086107">
    <property type="protein sequence ID" value="KLO08086.1"/>
    <property type="molecule type" value="Genomic_DNA"/>
</dbReference>
<dbReference type="AlphaFoldDB" id="A0A0H2RTD5"/>
<reference evidence="1 2" key="1">
    <citation type="submission" date="2015-04" db="EMBL/GenBank/DDBJ databases">
        <title>Complete genome sequence of Schizopora paradoxa KUC8140, a cosmopolitan wood degrader in East Asia.</title>
        <authorList>
            <consortium name="DOE Joint Genome Institute"/>
            <person name="Min B."/>
            <person name="Park H."/>
            <person name="Jang Y."/>
            <person name="Kim J.-J."/>
            <person name="Kim K.H."/>
            <person name="Pangilinan J."/>
            <person name="Lipzen A."/>
            <person name="Riley R."/>
            <person name="Grigoriev I.V."/>
            <person name="Spatafora J.W."/>
            <person name="Choi I.-G."/>
        </authorList>
    </citation>
    <scope>NUCLEOTIDE SEQUENCE [LARGE SCALE GENOMIC DNA]</scope>
    <source>
        <strain evidence="1 2">KUC8140</strain>
    </source>
</reference>
<gene>
    <name evidence="1" type="ORF">SCHPADRAFT_1001188</name>
</gene>
<protein>
    <recommendedName>
        <fullName evidence="3">F-box domain-containing protein</fullName>
    </recommendedName>
</protein>
<sequence>MDSSRKMAAACLPRTNGLPLNIRLIIYDHDFTNERSFDPILAELLPVTERWGRLQLKFIFAGAVERRCDFDGLIEPLLRLLDAPLLDELYIDYSDFVSEESPPWDWSRWNTPNLRHLKTISYFPFFLPGLSSVTSLDLTIDVCDGQMSHTLEEISQMGNLRDLTLKLSNAERPIHFAARKLLVIPQVRHLKIETAFNIRIKDRSRRIERSIFSFLFFPNLVHLRLDLEGTDYYHELKKANLDEEHTSRFYFKEEINRIFSYINQFPKVESLYFNIITPFGDLHNSKVRAEVAIPLNMLPSLKDFTLQSNTRFDIVEPDDPDDIFPDEEQAVAPRVVGNAFPILDSVTLDMFDISVVAKWLGDYLEKIKYRGKWDEFRELAIMERVGLDLRKSSYPGDEALKWCEDKMIRYVALVLWDSSHFLTADLTSLSYIQND</sequence>
<organism evidence="1 2">
    <name type="scientific">Schizopora paradoxa</name>
    <dbReference type="NCBI Taxonomy" id="27342"/>
    <lineage>
        <taxon>Eukaryota</taxon>
        <taxon>Fungi</taxon>
        <taxon>Dikarya</taxon>
        <taxon>Basidiomycota</taxon>
        <taxon>Agaricomycotina</taxon>
        <taxon>Agaricomycetes</taxon>
        <taxon>Hymenochaetales</taxon>
        <taxon>Schizoporaceae</taxon>
        <taxon>Schizopora</taxon>
    </lineage>
</organism>
<evidence type="ECO:0000313" key="1">
    <source>
        <dbReference type="EMBL" id="KLO08086.1"/>
    </source>
</evidence>
<name>A0A0H2RTD5_9AGAM</name>
<dbReference type="Proteomes" id="UP000053477">
    <property type="component" value="Unassembled WGS sequence"/>
</dbReference>
<evidence type="ECO:0008006" key="3">
    <source>
        <dbReference type="Google" id="ProtNLM"/>
    </source>
</evidence>
<dbReference type="InParanoid" id="A0A0H2RTD5"/>
<dbReference type="Gene3D" id="3.80.10.10">
    <property type="entry name" value="Ribonuclease Inhibitor"/>
    <property type="match status" value="1"/>
</dbReference>